<keyword evidence="2" id="KW-1185">Reference proteome</keyword>
<dbReference type="AlphaFoldDB" id="C8PFB9"/>
<comment type="caution">
    <text evidence="1">The sequence shown here is derived from an EMBL/GenBank/DDBJ whole genome shotgun (WGS) entry which is preliminary data.</text>
</comment>
<protein>
    <submittedName>
        <fullName evidence="1">Uncharacterized protein</fullName>
    </submittedName>
</protein>
<sequence>MKSGDIYICNICSLKSSDDENAVFIKAHKNGETVHICTSCMPSVIHGSGMVVKSNSEIEEELQDAAN</sequence>
<evidence type="ECO:0000313" key="1">
    <source>
        <dbReference type="EMBL" id="EEV18465.1"/>
    </source>
</evidence>
<evidence type="ECO:0000313" key="2">
    <source>
        <dbReference type="Proteomes" id="UP000005709"/>
    </source>
</evidence>
<proteinExistence type="predicted"/>
<organism evidence="1 2">
    <name type="scientific">Campylobacter gracilis RM3268</name>
    <dbReference type="NCBI Taxonomy" id="553220"/>
    <lineage>
        <taxon>Bacteria</taxon>
        <taxon>Pseudomonadati</taxon>
        <taxon>Campylobacterota</taxon>
        <taxon>Epsilonproteobacteria</taxon>
        <taxon>Campylobacterales</taxon>
        <taxon>Campylobacteraceae</taxon>
        <taxon>Campylobacter</taxon>
    </lineage>
</organism>
<reference evidence="1 2" key="1">
    <citation type="submission" date="2009-07" db="EMBL/GenBank/DDBJ databases">
        <authorList>
            <person name="Madupu R."/>
            <person name="Sebastian Y."/>
            <person name="Durkin A.S."/>
            <person name="Torralba M."/>
            <person name="Methe B."/>
            <person name="Sutton G.G."/>
            <person name="Strausberg R.L."/>
            <person name="Nelson K.E."/>
        </authorList>
    </citation>
    <scope>NUCLEOTIDE SEQUENCE [LARGE SCALE GENOMIC DNA]</scope>
    <source>
        <strain evidence="1 2">RM3268</strain>
    </source>
</reference>
<gene>
    <name evidence="1" type="ORF">CAMGR0001_2472</name>
</gene>
<dbReference type="RefSeq" id="WP_005869903.1">
    <property type="nucleotide sequence ID" value="NZ_ACYG01000011.1"/>
</dbReference>
<dbReference type="OrthoDB" id="5340001at2"/>
<dbReference type="EMBL" id="ACYG01000011">
    <property type="protein sequence ID" value="EEV18465.1"/>
    <property type="molecule type" value="Genomic_DNA"/>
</dbReference>
<dbReference type="Proteomes" id="UP000005709">
    <property type="component" value="Unassembled WGS sequence"/>
</dbReference>
<name>C8PFB9_9BACT</name>
<accession>C8PFB9</accession>
<dbReference type="eggNOG" id="ENOG50319DM">
    <property type="taxonomic scope" value="Bacteria"/>
</dbReference>